<dbReference type="Gene3D" id="2.40.50.140">
    <property type="entry name" value="Nucleic acid-binding proteins"/>
    <property type="match status" value="1"/>
</dbReference>
<dbReference type="RefSeq" id="WP_157692941.1">
    <property type="nucleotide sequence ID" value="NZ_LT629711.1"/>
</dbReference>
<dbReference type="PROSITE" id="PS50935">
    <property type="entry name" value="SSB"/>
    <property type="match status" value="1"/>
</dbReference>
<dbReference type="Pfam" id="PF00436">
    <property type="entry name" value="SSB"/>
    <property type="match status" value="1"/>
</dbReference>
<reference evidence="5" key="1">
    <citation type="submission" date="2016-10" db="EMBL/GenBank/DDBJ databases">
        <authorList>
            <person name="Varghese N."/>
            <person name="Submissions S."/>
        </authorList>
    </citation>
    <scope>NUCLEOTIDE SEQUENCE [LARGE SCALE GENOMIC DNA]</scope>
    <source>
        <strain evidence="5">DSM 22329</strain>
    </source>
</reference>
<dbReference type="EMBL" id="LT629711">
    <property type="protein sequence ID" value="SDP17322.1"/>
    <property type="molecule type" value="Genomic_DNA"/>
</dbReference>
<dbReference type="CDD" id="cd04496">
    <property type="entry name" value="SSB_OBF"/>
    <property type="match status" value="1"/>
</dbReference>
<evidence type="ECO:0000313" key="5">
    <source>
        <dbReference type="Proteomes" id="UP000199077"/>
    </source>
</evidence>
<sequence>MNESYITVTGRMVADPESRTTKLGVPFAAFRLASTVRRLNTRTREYEDGGTSFYNVTAFRSLGANVANSLKKGEPVVVYGRLRVNQWLRADDSHATSVEIDAYTVGHDLSWGTTALTRVSRAQLDTHDRMADEGVQEAMAALEGEAPVVQEDFGSYDPGDLAGRRPPTGQDPETDDYEVVAEPTGEVPREGGGRELATV</sequence>
<organism evidence="4 5">
    <name type="scientific">Pedococcus dokdonensis</name>
    <dbReference type="NCBI Taxonomy" id="443156"/>
    <lineage>
        <taxon>Bacteria</taxon>
        <taxon>Bacillati</taxon>
        <taxon>Actinomycetota</taxon>
        <taxon>Actinomycetes</taxon>
        <taxon>Micrococcales</taxon>
        <taxon>Intrasporangiaceae</taxon>
        <taxon>Pedococcus</taxon>
    </lineage>
</organism>
<accession>A0A1H0QJ29</accession>
<dbReference type="OrthoDB" id="4427276at2"/>
<proteinExistence type="predicted"/>
<protein>
    <submittedName>
        <fullName evidence="4">Single-strand DNA-binding protein</fullName>
    </submittedName>
</protein>
<dbReference type="Proteomes" id="UP000199077">
    <property type="component" value="Chromosome I"/>
</dbReference>
<evidence type="ECO:0000256" key="2">
    <source>
        <dbReference type="PROSITE-ProRule" id="PRU00252"/>
    </source>
</evidence>
<keyword evidence="1 2" id="KW-0238">DNA-binding</keyword>
<feature type="region of interest" description="Disordered" evidence="3">
    <location>
        <begin position="151"/>
        <end position="199"/>
    </location>
</feature>
<dbReference type="AlphaFoldDB" id="A0A1H0QJ29"/>
<evidence type="ECO:0000313" key="4">
    <source>
        <dbReference type="EMBL" id="SDP17322.1"/>
    </source>
</evidence>
<evidence type="ECO:0000256" key="3">
    <source>
        <dbReference type="SAM" id="MobiDB-lite"/>
    </source>
</evidence>
<dbReference type="InterPro" id="IPR000424">
    <property type="entry name" value="Primosome_PriB/ssb"/>
</dbReference>
<dbReference type="SUPFAM" id="SSF50249">
    <property type="entry name" value="Nucleic acid-binding proteins"/>
    <property type="match status" value="1"/>
</dbReference>
<evidence type="ECO:0000256" key="1">
    <source>
        <dbReference type="ARBA" id="ARBA00023125"/>
    </source>
</evidence>
<dbReference type="GO" id="GO:0003697">
    <property type="term" value="F:single-stranded DNA binding"/>
    <property type="evidence" value="ECO:0007669"/>
    <property type="project" value="InterPro"/>
</dbReference>
<gene>
    <name evidence="4" type="ORF">SAMN04489867_1624</name>
</gene>
<name>A0A1H0QJ29_9MICO</name>
<dbReference type="InterPro" id="IPR012340">
    <property type="entry name" value="NA-bd_OB-fold"/>
</dbReference>
<dbReference type="STRING" id="443156.SAMN04489867_1624"/>
<keyword evidence="5" id="KW-1185">Reference proteome</keyword>